<accession>A0A5C8KBQ0</accession>
<keyword evidence="2" id="KW-1185">Reference proteome</keyword>
<dbReference type="RefSeq" id="WP_147920586.1">
    <property type="nucleotide sequence ID" value="NZ_VRTY01000011.1"/>
</dbReference>
<protein>
    <submittedName>
        <fullName evidence="1">Uncharacterized protein</fullName>
    </submittedName>
</protein>
<proteinExistence type="predicted"/>
<comment type="caution">
    <text evidence="1">The sequence shown here is derived from an EMBL/GenBank/DDBJ whole genome shotgun (WGS) entry which is preliminary data.</text>
</comment>
<dbReference type="AlphaFoldDB" id="A0A5C8KBQ0"/>
<dbReference type="Proteomes" id="UP000321926">
    <property type="component" value="Unassembled WGS sequence"/>
</dbReference>
<evidence type="ECO:0000313" key="2">
    <source>
        <dbReference type="Proteomes" id="UP000321926"/>
    </source>
</evidence>
<evidence type="ECO:0000313" key="1">
    <source>
        <dbReference type="EMBL" id="TXK50769.1"/>
    </source>
</evidence>
<name>A0A5C8KBQ0_9BACT</name>
<sequence length="60" mass="6773">MKSTFTALLLLFTFSIVFSQSRTLSFKNQSLESLDRQFYIAEVIDSRPNKQAVGEVQAGL</sequence>
<organism evidence="1 2">
    <name type="scientific">Pontibacter qinzhouensis</name>
    <dbReference type="NCBI Taxonomy" id="2603253"/>
    <lineage>
        <taxon>Bacteria</taxon>
        <taxon>Pseudomonadati</taxon>
        <taxon>Bacteroidota</taxon>
        <taxon>Cytophagia</taxon>
        <taxon>Cytophagales</taxon>
        <taxon>Hymenobacteraceae</taxon>
        <taxon>Pontibacter</taxon>
    </lineage>
</organism>
<dbReference type="EMBL" id="VRTY01000011">
    <property type="protein sequence ID" value="TXK50769.1"/>
    <property type="molecule type" value="Genomic_DNA"/>
</dbReference>
<gene>
    <name evidence="1" type="ORF">FVR03_04575</name>
</gene>
<reference evidence="1 2" key="1">
    <citation type="submission" date="2019-08" db="EMBL/GenBank/DDBJ databases">
        <authorList>
            <person name="Shi S."/>
        </authorList>
    </citation>
    <scope>NUCLEOTIDE SEQUENCE [LARGE SCALE GENOMIC DNA]</scope>
    <source>
        <strain evidence="1 2">GY10130</strain>
    </source>
</reference>